<feature type="signal peptide" evidence="4">
    <location>
        <begin position="1"/>
        <end position="20"/>
    </location>
</feature>
<feature type="chain" id="PRO_5039182438" evidence="4">
    <location>
        <begin position="21"/>
        <end position="489"/>
    </location>
</feature>
<dbReference type="PANTHER" id="PTHR43248:SF29">
    <property type="entry name" value="TRIPEPTIDYL AMINOPEPTIDASE"/>
    <property type="match status" value="1"/>
</dbReference>
<evidence type="ECO:0000259" key="5">
    <source>
        <dbReference type="Pfam" id="PF08386"/>
    </source>
</evidence>
<dbReference type="AlphaFoldDB" id="A0A6I8LR50"/>
<dbReference type="GO" id="GO:0016787">
    <property type="term" value="F:hydrolase activity"/>
    <property type="evidence" value="ECO:0007669"/>
    <property type="project" value="UniProtKB-KW"/>
</dbReference>
<evidence type="ECO:0000256" key="3">
    <source>
        <dbReference type="ARBA" id="ARBA00022801"/>
    </source>
</evidence>
<keyword evidence="7" id="KW-1185">Reference proteome</keyword>
<evidence type="ECO:0000313" key="6">
    <source>
        <dbReference type="EMBL" id="VVJ18397.1"/>
    </source>
</evidence>
<keyword evidence="2 4" id="KW-0732">Signal</keyword>
<dbReference type="RefSeq" id="WP_155543402.1">
    <property type="nucleotide sequence ID" value="NZ_CABVGP010000001.1"/>
</dbReference>
<dbReference type="InterPro" id="IPR013595">
    <property type="entry name" value="Pept_S33_TAP-like_C"/>
</dbReference>
<evidence type="ECO:0000256" key="1">
    <source>
        <dbReference type="ARBA" id="ARBA00010088"/>
    </source>
</evidence>
<dbReference type="SUPFAM" id="SSF53474">
    <property type="entry name" value="alpha/beta-Hydrolases"/>
    <property type="match status" value="1"/>
</dbReference>
<evidence type="ECO:0000313" key="7">
    <source>
        <dbReference type="Proteomes" id="UP000399805"/>
    </source>
</evidence>
<dbReference type="Gene3D" id="3.40.50.1820">
    <property type="entry name" value="alpha/beta hydrolase"/>
    <property type="match status" value="1"/>
</dbReference>
<evidence type="ECO:0000256" key="4">
    <source>
        <dbReference type="SAM" id="SignalP"/>
    </source>
</evidence>
<evidence type="ECO:0000256" key="2">
    <source>
        <dbReference type="ARBA" id="ARBA00022729"/>
    </source>
</evidence>
<dbReference type="EMBL" id="CABVGP010000001">
    <property type="protein sequence ID" value="VVJ18397.1"/>
    <property type="molecule type" value="Genomic_DNA"/>
</dbReference>
<dbReference type="Proteomes" id="UP000399805">
    <property type="component" value="Unassembled WGS sequence"/>
</dbReference>
<dbReference type="InterPro" id="IPR051601">
    <property type="entry name" value="Serine_prot/Carboxylest_S33"/>
</dbReference>
<comment type="similarity">
    <text evidence="1">Belongs to the peptidase S33 family.</text>
</comment>
<protein>
    <submittedName>
        <fullName evidence="6">Secreted hydrolase</fullName>
    </submittedName>
</protein>
<feature type="domain" description="Peptidase S33 tripeptidyl aminopeptidase-like C-terminal" evidence="5">
    <location>
        <begin position="383"/>
        <end position="484"/>
    </location>
</feature>
<name>A0A6I8LR50_9PSEU</name>
<accession>A0A6I8LR50</accession>
<gene>
    <name evidence="6" type="ORF">AA23TX_03418</name>
</gene>
<dbReference type="Pfam" id="PF08386">
    <property type="entry name" value="Abhydrolase_4"/>
    <property type="match status" value="1"/>
</dbReference>
<dbReference type="PANTHER" id="PTHR43248">
    <property type="entry name" value="2-SUCCINYL-6-HYDROXY-2,4-CYCLOHEXADIENE-1-CARBOXYLATE SYNTHASE"/>
    <property type="match status" value="1"/>
</dbReference>
<reference evidence="6 7" key="1">
    <citation type="submission" date="2019-09" db="EMBL/GenBank/DDBJ databases">
        <authorList>
            <person name="Leyn A S."/>
        </authorList>
    </citation>
    <scope>NUCLEOTIDE SEQUENCE [LARGE SCALE GENOMIC DNA]</scope>
    <source>
        <strain evidence="6">AA231_1</strain>
    </source>
</reference>
<sequence length="489" mass="51870">MRKTWSIALAIGVLGAGALAGVPAGASPAGVSPGGVRWGPCPADATAPGLECSTIKVPLDYRNPGGTQIDLAISRLASKNPAQRRGVLLTNPGGPSSGLKFPTELVTAKLPQSVVDSYDLIGFDPRGIGHSTPVTCDLTPEQQAVGNVPPYARNAADVAKRAEQSRAIARQCATSTTASMLPYFSTAAVARDMDRIRAALGEEKTSFAGYSWGTYLGAVYTTLFPERSDRILLDSNLHATGWDFANDRLFAQGMDDRFPDFAKFAAARDDTYHLGSTPAQVTAKYFDLATRLDKTPAQDVDGPTFRMLTYGFLFNDVAMPLVAKVWQALDTGQPLPQLPGGGAPSDVDNLISGRYYLVCNDSQWPRSVGTYQAAVALDRLRHPMFGAAGANVQPCAFWSKPAEAPVRVGDRGPSNVLMLQNLRDPATPLAGALQMRRALGDRARLVTVDAGGHGVYPYVANPCADAAATAFLTTGTRPEHDLSCAAKSR</sequence>
<keyword evidence="3 6" id="KW-0378">Hydrolase</keyword>
<organism evidence="6 7">
    <name type="scientific">Amycolatopsis camponoti</name>
    <dbReference type="NCBI Taxonomy" id="2606593"/>
    <lineage>
        <taxon>Bacteria</taxon>
        <taxon>Bacillati</taxon>
        <taxon>Actinomycetota</taxon>
        <taxon>Actinomycetes</taxon>
        <taxon>Pseudonocardiales</taxon>
        <taxon>Pseudonocardiaceae</taxon>
        <taxon>Amycolatopsis</taxon>
    </lineage>
</organism>
<proteinExistence type="inferred from homology"/>
<dbReference type="InterPro" id="IPR029058">
    <property type="entry name" value="AB_hydrolase_fold"/>
</dbReference>